<dbReference type="InterPro" id="IPR003440">
    <property type="entry name" value="Glyco_trans_48_dom"/>
</dbReference>
<dbReference type="Proteomes" id="UP000236333">
    <property type="component" value="Unassembled WGS sequence"/>
</dbReference>
<evidence type="ECO:0000256" key="2">
    <source>
        <dbReference type="SAM" id="SignalP"/>
    </source>
</evidence>
<evidence type="ECO:0000256" key="1">
    <source>
        <dbReference type="SAM" id="Phobius"/>
    </source>
</evidence>
<feature type="domain" description="Glycosyl transferase 48" evidence="3">
    <location>
        <begin position="49"/>
        <end position="199"/>
    </location>
</feature>
<reference evidence="4 5" key="1">
    <citation type="journal article" date="2017" name="Mol. Biol. Evol.">
        <title>The 4-celled Tetrabaena socialis nuclear genome reveals the essential components for genetic control of cell number at the origin of multicellularity in the volvocine lineage.</title>
        <authorList>
            <person name="Featherston J."/>
            <person name="Arakaki Y."/>
            <person name="Hanschen E.R."/>
            <person name="Ferris P.J."/>
            <person name="Michod R.E."/>
            <person name="Olson B.J.S.C."/>
            <person name="Nozaki H."/>
            <person name="Durand P.M."/>
        </authorList>
    </citation>
    <scope>NUCLEOTIDE SEQUENCE [LARGE SCALE GENOMIC DNA]</scope>
    <source>
        <strain evidence="4 5">NIES-571</strain>
    </source>
</reference>
<feature type="non-terminal residue" evidence="4">
    <location>
        <position position="238"/>
    </location>
</feature>
<proteinExistence type="predicted"/>
<feature type="transmembrane region" description="Helical" evidence="1">
    <location>
        <begin position="123"/>
        <end position="142"/>
    </location>
</feature>
<feature type="transmembrane region" description="Helical" evidence="1">
    <location>
        <begin position="207"/>
        <end position="229"/>
    </location>
</feature>
<protein>
    <submittedName>
        <fullName evidence="4">Callose synthase 7</fullName>
    </submittedName>
</protein>
<dbReference type="GO" id="GO:0006075">
    <property type="term" value="P:(1-&gt;3)-beta-D-glucan biosynthetic process"/>
    <property type="evidence" value="ECO:0007669"/>
    <property type="project" value="InterPro"/>
</dbReference>
<evidence type="ECO:0000313" key="4">
    <source>
        <dbReference type="EMBL" id="PNH09842.1"/>
    </source>
</evidence>
<dbReference type="AlphaFoldDB" id="A0A2J8ABD7"/>
<name>A0A2J8ABD7_9CHLO</name>
<feature type="signal peptide" evidence="2">
    <location>
        <begin position="1"/>
        <end position="24"/>
    </location>
</feature>
<keyword evidence="1" id="KW-0812">Transmembrane</keyword>
<dbReference type="EMBL" id="PGGS01000076">
    <property type="protein sequence ID" value="PNH09842.1"/>
    <property type="molecule type" value="Genomic_DNA"/>
</dbReference>
<dbReference type="PANTHER" id="PTHR12741">
    <property type="entry name" value="LYST-INTERACTING PROTEIN LIP5 DOPAMINE RESPONSIVE PROTEIN DRG-1"/>
    <property type="match status" value="1"/>
</dbReference>
<dbReference type="OrthoDB" id="1880850at2759"/>
<evidence type="ECO:0000313" key="5">
    <source>
        <dbReference type="Proteomes" id="UP000236333"/>
    </source>
</evidence>
<comment type="caution">
    <text evidence="4">The sequence shown here is derived from an EMBL/GenBank/DDBJ whole genome shotgun (WGS) entry which is preliminary data.</text>
</comment>
<dbReference type="PANTHER" id="PTHR12741:SF48">
    <property type="entry name" value="1,3-BETA-GLUCAN SYNTHASE COMPONENT FKS1-RELATED"/>
    <property type="match status" value="1"/>
</dbReference>
<keyword evidence="5" id="KW-1185">Reference proteome</keyword>
<evidence type="ECO:0000259" key="3">
    <source>
        <dbReference type="Pfam" id="PF02364"/>
    </source>
</evidence>
<dbReference type="GO" id="GO:0000148">
    <property type="term" value="C:1,3-beta-D-glucan synthase complex"/>
    <property type="evidence" value="ECO:0007669"/>
    <property type="project" value="InterPro"/>
</dbReference>
<keyword evidence="1" id="KW-0472">Membrane</keyword>
<sequence>MVTIHMGIWVQLLLLLGGVGKSGANGSFAAAIGAVQILQLGSFPLLGHIFNLWLESGLATALVTVVRQIIGGGLLFYIFRSATSAYHMGRAVLFGGASYIATGRGFSLRRKTFTQVYVNYGRSHLYLGADILMMVTLILVVANNGGNALPVPMAAMWSPLLVSASLLATPFWFTPFFFRLSQVLRDTREFRAWVNGSGARGVRSYRFWSTLAVVLPRAIVAILSALVAVTGARFEAAD</sequence>
<organism evidence="4 5">
    <name type="scientific">Tetrabaena socialis</name>
    <dbReference type="NCBI Taxonomy" id="47790"/>
    <lineage>
        <taxon>Eukaryota</taxon>
        <taxon>Viridiplantae</taxon>
        <taxon>Chlorophyta</taxon>
        <taxon>core chlorophytes</taxon>
        <taxon>Chlorophyceae</taxon>
        <taxon>CS clade</taxon>
        <taxon>Chlamydomonadales</taxon>
        <taxon>Tetrabaenaceae</taxon>
        <taxon>Tetrabaena</taxon>
    </lineage>
</organism>
<keyword evidence="1" id="KW-1133">Transmembrane helix</keyword>
<feature type="transmembrane region" description="Helical" evidence="1">
    <location>
        <begin position="154"/>
        <end position="178"/>
    </location>
</feature>
<dbReference type="GO" id="GO:0003843">
    <property type="term" value="F:1,3-beta-D-glucan synthase activity"/>
    <property type="evidence" value="ECO:0007669"/>
    <property type="project" value="InterPro"/>
</dbReference>
<feature type="transmembrane region" description="Helical" evidence="1">
    <location>
        <begin position="57"/>
        <end position="79"/>
    </location>
</feature>
<accession>A0A2J8ABD7</accession>
<feature type="chain" id="PRO_5044845679" evidence="2">
    <location>
        <begin position="25"/>
        <end position="238"/>
    </location>
</feature>
<keyword evidence="2" id="KW-0732">Signal</keyword>
<dbReference type="GO" id="GO:0005886">
    <property type="term" value="C:plasma membrane"/>
    <property type="evidence" value="ECO:0007669"/>
    <property type="project" value="TreeGrafter"/>
</dbReference>
<dbReference type="Pfam" id="PF02364">
    <property type="entry name" value="Glucan_synthase"/>
    <property type="match status" value="1"/>
</dbReference>
<gene>
    <name evidence="4" type="ORF">TSOC_003515</name>
</gene>